<dbReference type="HAMAP" id="MF_00013">
    <property type="entry name" value="LipB"/>
    <property type="match status" value="1"/>
</dbReference>
<accession>A0ABV8XTR1</accession>
<evidence type="ECO:0000256" key="5">
    <source>
        <dbReference type="HAMAP-Rule" id="MF_00013"/>
    </source>
</evidence>
<dbReference type="EMBL" id="JBHSEH010000023">
    <property type="protein sequence ID" value="MFC4427670.1"/>
    <property type="molecule type" value="Genomic_DNA"/>
</dbReference>
<protein>
    <recommendedName>
        <fullName evidence="5 6">Octanoyltransferase</fullName>
        <ecNumber evidence="5 6">2.3.1.181</ecNumber>
    </recommendedName>
    <alternativeName>
        <fullName evidence="5">Lipoate-protein ligase B</fullName>
    </alternativeName>
    <alternativeName>
        <fullName evidence="5">Lipoyl/octanoyl transferase</fullName>
    </alternativeName>
    <alternativeName>
        <fullName evidence="5">Octanoyl-[acyl-carrier-protein]-protein N-octanoyltransferase</fullName>
    </alternativeName>
</protein>
<dbReference type="EC" id="2.3.1.181" evidence="5 6"/>
<keyword evidence="2 5" id="KW-0808">Transferase</keyword>
<evidence type="ECO:0000256" key="3">
    <source>
        <dbReference type="ARBA" id="ARBA00023315"/>
    </source>
</evidence>
<keyword evidence="3 5" id="KW-0012">Acyltransferase</keyword>
<dbReference type="Gene3D" id="3.30.930.10">
    <property type="entry name" value="Bira Bifunctional Protein, Domain 2"/>
    <property type="match status" value="1"/>
</dbReference>
<dbReference type="InterPro" id="IPR045864">
    <property type="entry name" value="aa-tRNA-synth_II/BPL/LPL"/>
</dbReference>
<dbReference type="NCBIfam" id="TIGR00214">
    <property type="entry name" value="lipB"/>
    <property type="match status" value="1"/>
</dbReference>
<feature type="site" description="Lowers pKa of active site Cys" evidence="5">
    <location>
        <position position="149"/>
    </location>
</feature>
<evidence type="ECO:0000256" key="2">
    <source>
        <dbReference type="ARBA" id="ARBA00022679"/>
    </source>
</evidence>
<dbReference type="InterPro" id="IPR000544">
    <property type="entry name" value="Octanoyltransferase"/>
</dbReference>
<gene>
    <name evidence="5 8" type="primary">lipB</name>
    <name evidence="8" type="ORF">ACFOZ9_15740</name>
</gene>
<keyword evidence="9" id="KW-1185">Reference proteome</keyword>
<dbReference type="SUPFAM" id="SSF55681">
    <property type="entry name" value="Class II aaRS and biotin synthetases"/>
    <property type="match status" value="1"/>
</dbReference>
<feature type="domain" description="BPL/LPL catalytic" evidence="7">
    <location>
        <begin position="32"/>
        <end position="227"/>
    </location>
</feature>
<dbReference type="PROSITE" id="PS51733">
    <property type="entry name" value="BPL_LPL_CATALYTIC"/>
    <property type="match status" value="1"/>
</dbReference>
<comment type="subcellular location">
    <subcellularLocation>
        <location evidence="5">Cytoplasm</location>
    </subcellularLocation>
</comment>
<comment type="miscellaneous">
    <text evidence="5">In the reaction, the free carboxyl group of octanoic acid is attached via an amide linkage to the epsilon-amino group of a specific lysine residue of lipoyl domains of lipoate-dependent enzymes.</text>
</comment>
<reference evidence="9" key="1">
    <citation type="journal article" date="2019" name="Int. J. Syst. Evol. Microbiol.">
        <title>The Global Catalogue of Microorganisms (GCM) 10K type strain sequencing project: providing services to taxonomists for standard genome sequencing and annotation.</title>
        <authorList>
            <consortium name="The Broad Institute Genomics Platform"/>
            <consortium name="The Broad Institute Genome Sequencing Center for Infectious Disease"/>
            <person name="Wu L."/>
            <person name="Ma J."/>
        </authorList>
    </citation>
    <scope>NUCLEOTIDE SEQUENCE [LARGE SCALE GENOMIC DNA]</scope>
    <source>
        <strain evidence="9">CCUG 56029</strain>
    </source>
</reference>
<feature type="binding site" evidence="5">
    <location>
        <begin position="78"/>
        <end position="85"/>
    </location>
    <ligand>
        <name>substrate</name>
    </ligand>
</feature>
<dbReference type="InterPro" id="IPR020605">
    <property type="entry name" value="Octanoyltransferase_CS"/>
</dbReference>
<dbReference type="RefSeq" id="WP_380041384.1">
    <property type="nucleotide sequence ID" value="NZ_JBHSEH010000023.1"/>
</dbReference>
<evidence type="ECO:0000256" key="4">
    <source>
        <dbReference type="ARBA" id="ARBA00024732"/>
    </source>
</evidence>
<keyword evidence="5" id="KW-0963">Cytoplasm</keyword>
<evidence type="ECO:0000313" key="9">
    <source>
        <dbReference type="Proteomes" id="UP001595998"/>
    </source>
</evidence>
<dbReference type="NCBIfam" id="NF010925">
    <property type="entry name" value="PRK14345.1"/>
    <property type="match status" value="1"/>
</dbReference>
<dbReference type="CDD" id="cd16444">
    <property type="entry name" value="LipB"/>
    <property type="match status" value="1"/>
</dbReference>
<comment type="caution">
    <text evidence="8">The sequence shown here is derived from an EMBL/GenBank/DDBJ whole genome shotgun (WGS) entry which is preliminary data.</text>
</comment>
<dbReference type="PANTHER" id="PTHR10993:SF7">
    <property type="entry name" value="LIPOYLTRANSFERASE 2, MITOCHONDRIAL-RELATED"/>
    <property type="match status" value="1"/>
</dbReference>
<comment type="function">
    <text evidence="4 5 6">Catalyzes the transfer of endogenously produced octanoic acid from octanoyl-acyl-carrier-protein onto the lipoyl domains of lipoate-dependent enzymes. Lipoyl-ACP can also act as a substrate although octanoyl-ACP is likely to be the physiological substrate.</text>
</comment>
<dbReference type="PANTHER" id="PTHR10993">
    <property type="entry name" value="OCTANOYLTRANSFERASE"/>
    <property type="match status" value="1"/>
</dbReference>
<dbReference type="GO" id="GO:0033819">
    <property type="term" value="F:lipoyl(octanoyl) transferase activity"/>
    <property type="evidence" value="ECO:0007669"/>
    <property type="project" value="UniProtKB-EC"/>
</dbReference>
<evidence type="ECO:0000256" key="1">
    <source>
        <dbReference type="ARBA" id="ARBA00004821"/>
    </source>
</evidence>
<feature type="active site" description="Acyl-thioester intermediate" evidence="5">
    <location>
        <position position="183"/>
    </location>
</feature>
<evidence type="ECO:0000313" key="8">
    <source>
        <dbReference type="EMBL" id="MFC4427670.1"/>
    </source>
</evidence>
<dbReference type="InterPro" id="IPR004143">
    <property type="entry name" value="BPL_LPL_catalytic"/>
</dbReference>
<evidence type="ECO:0000259" key="7">
    <source>
        <dbReference type="PROSITE" id="PS51733"/>
    </source>
</evidence>
<dbReference type="PROSITE" id="PS01313">
    <property type="entry name" value="LIPB"/>
    <property type="match status" value="1"/>
</dbReference>
<comment type="similarity">
    <text evidence="5 6">Belongs to the LipB family.</text>
</comment>
<comment type="catalytic activity">
    <reaction evidence="5 6">
        <text>octanoyl-[ACP] + L-lysyl-[protein] = N(6)-octanoyl-L-lysyl-[protein] + holo-[ACP] + H(+)</text>
        <dbReference type="Rhea" id="RHEA:17665"/>
        <dbReference type="Rhea" id="RHEA-COMP:9636"/>
        <dbReference type="Rhea" id="RHEA-COMP:9685"/>
        <dbReference type="Rhea" id="RHEA-COMP:9752"/>
        <dbReference type="Rhea" id="RHEA-COMP:9928"/>
        <dbReference type="ChEBI" id="CHEBI:15378"/>
        <dbReference type="ChEBI" id="CHEBI:29969"/>
        <dbReference type="ChEBI" id="CHEBI:64479"/>
        <dbReference type="ChEBI" id="CHEBI:78463"/>
        <dbReference type="ChEBI" id="CHEBI:78809"/>
        <dbReference type="EC" id="2.3.1.181"/>
    </reaction>
</comment>
<feature type="binding site" evidence="5">
    <location>
        <begin position="165"/>
        <end position="167"/>
    </location>
    <ligand>
        <name>substrate</name>
    </ligand>
</feature>
<evidence type="ECO:0000256" key="6">
    <source>
        <dbReference type="PIRNR" id="PIRNR016262"/>
    </source>
</evidence>
<organism evidence="8 9">
    <name type="scientific">Deinococcus navajonensis</name>
    <dbReference type="NCBI Taxonomy" id="309884"/>
    <lineage>
        <taxon>Bacteria</taxon>
        <taxon>Thermotogati</taxon>
        <taxon>Deinococcota</taxon>
        <taxon>Deinococci</taxon>
        <taxon>Deinococcales</taxon>
        <taxon>Deinococcaceae</taxon>
        <taxon>Deinococcus</taxon>
    </lineage>
</organism>
<proteinExistence type="inferred from homology"/>
<dbReference type="PIRSF" id="PIRSF016262">
    <property type="entry name" value="LPLase"/>
    <property type="match status" value="1"/>
</dbReference>
<name>A0ABV8XTR1_9DEIO</name>
<comment type="pathway">
    <text evidence="1 5 6">Protein modification; protein lipoylation via endogenous pathway; protein N(6)-(lipoyl)lysine from octanoyl-[acyl-carrier-protein]: step 1/2.</text>
</comment>
<dbReference type="Pfam" id="PF21948">
    <property type="entry name" value="LplA-B_cat"/>
    <property type="match status" value="1"/>
</dbReference>
<dbReference type="Proteomes" id="UP001595998">
    <property type="component" value="Unassembled WGS sequence"/>
</dbReference>
<sequence length="252" mass="27270">MTRGAFDILDLGLMPYREAWALQKQHHARVSAGGQPTLLLVEHPAVLTLGRKAREGDNIVVTREYLGAQGIEVFEVERGGDVTYHGPGQLVAYAVFPVGRRVRDFLRLLEQSVIDALGILGLDDARPNPGYAGVYVTDRDVNGLSRHQKIASIGVAVKSHVALHGVGLNIITNLDHFDLIVPCGLTDTQMTSVAREYDLRGLDRSASMAEAKAALSEAFARTFSTYDWSLPAFPPAPSPSPATSAVQSQQVE</sequence>
<feature type="binding site" evidence="5">
    <location>
        <begin position="152"/>
        <end position="154"/>
    </location>
    <ligand>
        <name>substrate</name>
    </ligand>
</feature>